<organism evidence="2 3">
    <name type="scientific">Dorcoceras hygrometricum</name>
    <dbReference type="NCBI Taxonomy" id="472368"/>
    <lineage>
        <taxon>Eukaryota</taxon>
        <taxon>Viridiplantae</taxon>
        <taxon>Streptophyta</taxon>
        <taxon>Embryophyta</taxon>
        <taxon>Tracheophyta</taxon>
        <taxon>Spermatophyta</taxon>
        <taxon>Magnoliopsida</taxon>
        <taxon>eudicotyledons</taxon>
        <taxon>Gunneridae</taxon>
        <taxon>Pentapetalae</taxon>
        <taxon>asterids</taxon>
        <taxon>lamiids</taxon>
        <taxon>Lamiales</taxon>
        <taxon>Gesneriaceae</taxon>
        <taxon>Didymocarpoideae</taxon>
        <taxon>Trichosporeae</taxon>
        <taxon>Loxocarpinae</taxon>
        <taxon>Dorcoceras</taxon>
    </lineage>
</organism>
<sequence>MVPCWRLGAWLRPISRGNLHFNGWRFWPPNPVYDRSALENSMKISRTEYPHRNGQNEIFDDGGGRRRRAETAAAGEEWIGEKNIS</sequence>
<proteinExistence type="predicted"/>
<dbReference type="AlphaFoldDB" id="A0A2Z6ZSH8"/>
<gene>
    <name evidence="2" type="ORF">F511_46818</name>
</gene>
<feature type="region of interest" description="Disordered" evidence="1">
    <location>
        <begin position="50"/>
        <end position="85"/>
    </location>
</feature>
<protein>
    <submittedName>
        <fullName evidence="2">Uncharacterized protein</fullName>
    </submittedName>
</protein>
<evidence type="ECO:0000313" key="2">
    <source>
        <dbReference type="EMBL" id="KZT76157.1"/>
    </source>
</evidence>
<dbReference type="Proteomes" id="UP000250235">
    <property type="component" value="Unassembled WGS sequence"/>
</dbReference>
<keyword evidence="3" id="KW-1185">Reference proteome</keyword>
<accession>A0A2Z6ZSH8</accession>
<reference evidence="2 3" key="1">
    <citation type="journal article" date="2015" name="Proc. Natl. Acad. Sci. U.S.A.">
        <title>The resurrection genome of Boea hygrometrica: A blueprint for survival of dehydration.</title>
        <authorList>
            <person name="Xiao L."/>
            <person name="Yang G."/>
            <person name="Zhang L."/>
            <person name="Yang X."/>
            <person name="Zhao S."/>
            <person name="Ji Z."/>
            <person name="Zhou Q."/>
            <person name="Hu M."/>
            <person name="Wang Y."/>
            <person name="Chen M."/>
            <person name="Xu Y."/>
            <person name="Jin H."/>
            <person name="Xiao X."/>
            <person name="Hu G."/>
            <person name="Bao F."/>
            <person name="Hu Y."/>
            <person name="Wan P."/>
            <person name="Li L."/>
            <person name="Deng X."/>
            <person name="Kuang T."/>
            <person name="Xiang C."/>
            <person name="Zhu J.K."/>
            <person name="Oliver M.J."/>
            <person name="He Y."/>
        </authorList>
    </citation>
    <scope>NUCLEOTIDE SEQUENCE [LARGE SCALE GENOMIC DNA]</scope>
    <source>
        <strain evidence="3">cv. XS01</strain>
    </source>
</reference>
<evidence type="ECO:0000313" key="3">
    <source>
        <dbReference type="Proteomes" id="UP000250235"/>
    </source>
</evidence>
<evidence type="ECO:0000256" key="1">
    <source>
        <dbReference type="SAM" id="MobiDB-lite"/>
    </source>
</evidence>
<dbReference type="EMBL" id="KV148201">
    <property type="protein sequence ID" value="KZT76157.1"/>
    <property type="molecule type" value="Genomic_DNA"/>
</dbReference>
<name>A0A2Z6ZSH8_9LAMI</name>